<reference evidence="6 7" key="1">
    <citation type="journal article" date="2017" name="Syst. Appl. Microbiol.">
        <title>Pseudomonas caspiana sp. nov., a citrus pathogen in the Pseudomonas syringae phylogenetic group.</title>
        <authorList>
            <person name="Busquets A."/>
            <person name="Gomila M."/>
            <person name="Beiki F."/>
            <person name="Mulet M."/>
            <person name="Rahimian H."/>
            <person name="Garcia-Valdes E."/>
            <person name="Lalucat J."/>
        </authorList>
    </citation>
    <scope>NUCLEOTIDE SEQUENCE [LARGE SCALE GENOMIC DNA]</scope>
    <source>
        <strain evidence="6 7">FBF102</strain>
    </source>
</reference>
<dbReference type="RefSeq" id="WP_087265448.1">
    <property type="nucleotide sequence ID" value="NZ_LOHF01000004.1"/>
</dbReference>
<dbReference type="EMBL" id="LOHF01000004">
    <property type="protein sequence ID" value="OUM74563.1"/>
    <property type="molecule type" value="Genomic_DNA"/>
</dbReference>
<dbReference type="NCBIfam" id="NF002469">
    <property type="entry name" value="PRK01712.1"/>
    <property type="match status" value="1"/>
</dbReference>
<dbReference type="PANTHER" id="PTHR34984">
    <property type="entry name" value="CARBON STORAGE REGULATOR"/>
    <property type="match status" value="1"/>
</dbReference>
<keyword evidence="3 5" id="KW-0694">RNA-binding</keyword>
<comment type="caution">
    <text evidence="6">The sequence shown here is derived from an EMBL/GenBank/DDBJ whole genome shotgun (WGS) entry which is preliminary data.</text>
</comment>
<dbReference type="Proteomes" id="UP000195440">
    <property type="component" value="Unassembled WGS sequence"/>
</dbReference>
<dbReference type="GO" id="GO:0045948">
    <property type="term" value="P:positive regulation of translational initiation"/>
    <property type="evidence" value="ECO:0007669"/>
    <property type="project" value="UniProtKB-UniRule"/>
</dbReference>
<name>A0A1Y3PAG5_9PSED</name>
<accession>A0A1Y3PAG5</accession>
<comment type="function">
    <text evidence="5">A key translational regulator that binds mRNA to regulate translation initiation and/or mRNA stability. Mediates global changes in gene expression, shifting from rapid growth to stress survival by linking envelope stress, the stringent response and the catabolite repression systems. Usually binds in the 5'-UTR; binding at or near the Shine-Dalgarno sequence prevents ribosome-binding, repressing translation, binding elsewhere in the 5'-UTR can activate translation and/or stabilize the mRNA. Its function is antagonized by small RNA(s).</text>
</comment>
<comment type="subcellular location">
    <subcellularLocation>
        <location evidence="5">Cytoplasm</location>
    </subcellularLocation>
</comment>
<keyword evidence="4 5" id="KW-0010">Activator</keyword>
<dbReference type="GO" id="GO:0045947">
    <property type="term" value="P:negative regulation of translational initiation"/>
    <property type="evidence" value="ECO:0007669"/>
    <property type="project" value="UniProtKB-UniRule"/>
</dbReference>
<gene>
    <name evidence="5" type="primary">csrA</name>
    <name evidence="6" type="ORF">AUC60_07395</name>
</gene>
<evidence type="ECO:0000256" key="2">
    <source>
        <dbReference type="ARBA" id="ARBA00022845"/>
    </source>
</evidence>
<comment type="similarity">
    <text evidence="5">Belongs to the CsrA/RsmA family.</text>
</comment>
<dbReference type="PANTHER" id="PTHR34984:SF1">
    <property type="entry name" value="CARBON STORAGE REGULATOR"/>
    <property type="match status" value="1"/>
</dbReference>
<keyword evidence="5" id="KW-0678">Repressor</keyword>
<keyword evidence="2 5" id="KW-0810">Translation regulation</keyword>
<comment type="subunit">
    <text evidence="5">Homodimer; the beta-strands of each monomer intercalate to form a hydrophobic core, while the alpha-helices form wings that extend away from the core.</text>
</comment>
<dbReference type="OrthoDB" id="9809061at2"/>
<keyword evidence="7" id="KW-1185">Reference proteome</keyword>
<evidence type="ECO:0000256" key="5">
    <source>
        <dbReference type="HAMAP-Rule" id="MF_00167"/>
    </source>
</evidence>
<dbReference type="SUPFAM" id="SSF117130">
    <property type="entry name" value="CsrA-like"/>
    <property type="match status" value="1"/>
</dbReference>
<proteinExistence type="inferred from homology"/>
<evidence type="ECO:0000256" key="1">
    <source>
        <dbReference type="ARBA" id="ARBA00022490"/>
    </source>
</evidence>
<dbReference type="HAMAP" id="MF_00167">
    <property type="entry name" value="CsrA"/>
    <property type="match status" value="1"/>
</dbReference>
<dbReference type="InterPro" id="IPR003751">
    <property type="entry name" value="CsrA"/>
</dbReference>
<evidence type="ECO:0000256" key="4">
    <source>
        <dbReference type="ARBA" id="ARBA00023159"/>
    </source>
</evidence>
<sequence length="71" mass="7785">MLVIMRDIGEVFSIGDEVTVQILAINGNQIRLGIEAPKDVKVHRAEVYKRIAQRNSQQAAKAGPLVPDTDS</sequence>
<dbReference type="GO" id="GO:0048027">
    <property type="term" value="F:mRNA 5'-UTR binding"/>
    <property type="evidence" value="ECO:0007669"/>
    <property type="project" value="UniProtKB-UniRule"/>
</dbReference>
<evidence type="ECO:0000256" key="3">
    <source>
        <dbReference type="ARBA" id="ARBA00022884"/>
    </source>
</evidence>
<dbReference type="AlphaFoldDB" id="A0A1Y3PAG5"/>
<dbReference type="Gene3D" id="2.60.40.4380">
    <property type="entry name" value="Translational regulator CsrA"/>
    <property type="match status" value="1"/>
</dbReference>
<evidence type="ECO:0000313" key="6">
    <source>
        <dbReference type="EMBL" id="OUM74563.1"/>
    </source>
</evidence>
<dbReference type="NCBIfam" id="TIGR00202">
    <property type="entry name" value="csrA"/>
    <property type="match status" value="1"/>
</dbReference>
<organism evidence="6 7">
    <name type="scientific">Pseudomonas caspiana</name>
    <dbReference type="NCBI Taxonomy" id="1451454"/>
    <lineage>
        <taxon>Bacteria</taxon>
        <taxon>Pseudomonadati</taxon>
        <taxon>Pseudomonadota</taxon>
        <taxon>Gammaproteobacteria</taxon>
        <taxon>Pseudomonadales</taxon>
        <taxon>Pseudomonadaceae</taxon>
        <taxon>Pseudomonas</taxon>
    </lineage>
</organism>
<dbReference type="GO" id="GO:0006402">
    <property type="term" value="P:mRNA catabolic process"/>
    <property type="evidence" value="ECO:0007669"/>
    <property type="project" value="InterPro"/>
</dbReference>
<evidence type="ECO:0000313" key="7">
    <source>
        <dbReference type="Proteomes" id="UP000195440"/>
    </source>
</evidence>
<dbReference type="InterPro" id="IPR036107">
    <property type="entry name" value="CsrA_sf"/>
</dbReference>
<keyword evidence="1 5" id="KW-0963">Cytoplasm</keyword>
<dbReference type="GO" id="GO:0006109">
    <property type="term" value="P:regulation of carbohydrate metabolic process"/>
    <property type="evidence" value="ECO:0007669"/>
    <property type="project" value="UniProtKB-UniRule"/>
</dbReference>
<dbReference type="GO" id="GO:0005829">
    <property type="term" value="C:cytosol"/>
    <property type="evidence" value="ECO:0007669"/>
    <property type="project" value="TreeGrafter"/>
</dbReference>
<dbReference type="Pfam" id="PF02599">
    <property type="entry name" value="CsrA"/>
    <property type="match status" value="1"/>
</dbReference>
<protein>
    <recommendedName>
        <fullName evidence="5">Translational regulator CsrA</fullName>
    </recommendedName>
    <alternativeName>
        <fullName evidence="5">Carbon storage regulator</fullName>
    </alternativeName>
</protein>